<feature type="domain" description="Glycosyltransferase 2-like" evidence="1">
    <location>
        <begin position="6"/>
        <end position="133"/>
    </location>
</feature>
<dbReference type="GO" id="GO:0016757">
    <property type="term" value="F:glycosyltransferase activity"/>
    <property type="evidence" value="ECO:0007669"/>
    <property type="project" value="UniProtKB-KW"/>
</dbReference>
<dbReference type="Gene3D" id="3.90.550.10">
    <property type="entry name" value="Spore Coat Polysaccharide Biosynthesis Protein SpsA, Chain A"/>
    <property type="match status" value="1"/>
</dbReference>
<dbReference type="InterPro" id="IPR029044">
    <property type="entry name" value="Nucleotide-diphossugar_trans"/>
</dbReference>
<dbReference type="PANTHER" id="PTHR43685:SF2">
    <property type="entry name" value="GLYCOSYLTRANSFERASE 2-LIKE DOMAIN-CONTAINING PROTEIN"/>
    <property type="match status" value="1"/>
</dbReference>
<dbReference type="InterPro" id="IPR001173">
    <property type="entry name" value="Glyco_trans_2-like"/>
</dbReference>
<keyword evidence="2" id="KW-0328">Glycosyltransferase</keyword>
<evidence type="ECO:0000313" key="3">
    <source>
        <dbReference type="Proteomes" id="UP001597468"/>
    </source>
</evidence>
<dbReference type="SUPFAM" id="SSF53448">
    <property type="entry name" value="Nucleotide-diphospho-sugar transferases"/>
    <property type="match status" value="1"/>
</dbReference>
<accession>A0ABW5J0A4</accession>
<dbReference type="EC" id="2.4.-.-" evidence="2"/>
<proteinExistence type="predicted"/>
<dbReference type="Pfam" id="PF00535">
    <property type="entry name" value="Glycos_transf_2"/>
    <property type="match status" value="1"/>
</dbReference>
<dbReference type="Proteomes" id="UP001597468">
    <property type="component" value="Unassembled WGS sequence"/>
</dbReference>
<evidence type="ECO:0000259" key="1">
    <source>
        <dbReference type="Pfam" id="PF00535"/>
    </source>
</evidence>
<organism evidence="2 3">
    <name type="scientific">Salinimicrobium flavum</name>
    <dbReference type="NCBI Taxonomy" id="1737065"/>
    <lineage>
        <taxon>Bacteria</taxon>
        <taxon>Pseudomonadati</taxon>
        <taxon>Bacteroidota</taxon>
        <taxon>Flavobacteriia</taxon>
        <taxon>Flavobacteriales</taxon>
        <taxon>Flavobacteriaceae</taxon>
        <taxon>Salinimicrobium</taxon>
    </lineage>
</organism>
<gene>
    <name evidence="2" type="ORF">ACFSTG_11575</name>
</gene>
<dbReference type="RefSeq" id="WP_380752843.1">
    <property type="nucleotide sequence ID" value="NZ_JBHULT010000010.1"/>
</dbReference>
<evidence type="ECO:0000313" key="2">
    <source>
        <dbReference type="EMBL" id="MFD2518539.1"/>
    </source>
</evidence>
<dbReference type="PANTHER" id="PTHR43685">
    <property type="entry name" value="GLYCOSYLTRANSFERASE"/>
    <property type="match status" value="1"/>
</dbReference>
<sequence>MRFAAFIMTYERAEILSLTIDKILSQSYPPQEVLIVDNSSSNETQKFWEGLGNDLVTYHKMGYNSGPAGAAYYGLKALAEKGYDWIFWGDDDDPPKHSGVFKELLSIAGRTENVGIVGGLGGQFLKNRARTRNFYNKELQGIMDADYVAGGQMMIVNSDVVKEGILPTQKLFFGFEELDFCLKVKEQGYRIVFDGERIKKERIARGDTHPDYKWQGKTFGNKELVWRQYYSIRNMLYILKSRHIYTGYIYYSVRNIFKILASYKYGLNYGTQVLRLYKKAFWHHLNGKYGYQGRNNL</sequence>
<dbReference type="InterPro" id="IPR050834">
    <property type="entry name" value="Glycosyltransf_2"/>
</dbReference>
<keyword evidence="2" id="KW-0808">Transferase</keyword>
<reference evidence="3" key="1">
    <citation type="journal article" date="2019" name="Int. J. Syst. Evol. Microbiol.">
        <title>The Global Catalogue of Microorganisms (GCM) 10K type strain sequencing project: providing services to taxonomists for standard genome sequencing and annotation.</title>
        <authorList>
            <consortium name="The Broad Institute Genomics Platform"/>
            <consortium name="The Broad Institute Genome Sequencing Center for Infectious Disease"/>
            <person name="Wu L."/>
            <person name="Ma J."/>
        </authorList>
    </citation>
    <scope>NUCLEOTIDE SEQUENCE [LARGE SCALE GENOMIC DNA]</scope>
    <source>
        <strain evidence="3">KCTC 42585</strain>
    </source>
</reference>
<comment type="caution">
    <text evidence="2">The sequence shown here is derived from an EMBL/GenBank/DDBJ whole genome shotgun (WGS) entry which is preliminary data.</text>
</comment>
<protein>
    <submittedName>
        <fullName evidence="2">Glycosyltransferase family 2 protein</fullName>
        <ecNumber evidence="2">2.4.-.-</ecNumber>
    </submittedName>
</protein>
<name>A0ABW5J0A4_9FLAO</name>
<dbReference type="EMBL" id="JBHULT010000010">
    <property type="protein sequence ID" value="MFD2518539.1"/>
    <property type="molecule type" value="Genomic_DNA"/>
</dbReference>
<keyword evidence="3" id="KW-1185">Reference proteome</keyword>